<comment type="caution">
    <text evidence="2">The sequence shown here is derived from an EMBL/GenBank/DDBJ whole genome shotgun (WGS) entry which is preliminary data.</text>
</comment>
<dbReference type="Pfam" id="PF00128">
    <property type="entry name" value="Alpha-amylase"/>
    <property type="match status" value="1"/>
</dbReference>
<name>A0A917F8I2_9MICO</name>
<sequence length="824" mass="90434">MSPTEQTDTRPLTATYRMQLHAGFTCDDAVAVLPYVEALGASHIYLSPVLTAVPGSEHGYDVLDHTRVNPEIGGREGLERLAAAAHERGMGVVVDIVPNHMALVAPLWRNEPLWQVLREGRRSPRAHWFDVDWDHLDGRFGLPVLGRPLDEAVAAGEITVGTGREDEGVAAGQLVVRYYEHVLPVASGTEQLAERPDGLHALLKAQHWLLGHWQDGAEVLNYRRFFEVDGLIGVRVEETDVFEATHAELLDLHHHGVVDGFRVDHPDGLADPEGYLAMLRDRVRPDAPVWVEKILEGPERLPATWECEGTTGYDANAAVLGALVDPTTAEAVSTSWFATGGEPDLAVEVERCKRLAVEELLQPEVARLVRRAREVLPHADEHRLRAALVELLVDVHVYRAYVRPGHQTEADPELLRPLTEAVRRARVRRPDLDTELAELGEVLSHPDGAGGDPGAASDLAIRFQQTTGPVMAKGIEDTAFYRWHRLVALNEVGADPAVGERPDQAVQALHTWAAHQARHWPQGMTTLSTHDTKRSEDVRARILAVAGDADAWRDISAATAAAAQRHGVDAPTAHLLWQTLVGAGRVSPDRLHAYLTKAVREAKLHTTWVEPDEDYERRVLALADEMLTEGGVSEAIAAALRDNAPTVRTLTLTQKLVQLTLPGVPDTYQASGLVDLSLVDPDNRRPVDYEERVTRLRRLDAEGWPQDLSDEVLWVISRVLRLRTWLPQAYGRGAGYEPLEGGEHVLGFLRGGTAATLTIRAPRALGAAGGLGDTRVRLPADHWRDALTGADHHVGEEGALAVDVFARAPVALLVRARDLEEGPR</sequence>
<dbReference type="Gene3D" id="1.10.150.200">
    <property type="entry name" value="Maltooligosyl trehalose synthase, domain 3"/>
    <property type="match status" value="1"/>
</dbReference>
<dbReference type="Proteomes" id="UP000605670">
    <property type="component" value="Unassembled WGS sequence"/>
</dbReference>
<dbReference type="GO" id="GO:0005992">
    <property type="term" value="P:trehalose biosynthetic process"/>
    <property type="evidence" value="ECO:0007669"/>
    <property type="project" value="TreeGrafter"/>
</dbReference>
<dbReference type="NCBIfam" id="TIGR02401">
    <property type="entry name" value="trehalose_TreY"/>
    <property type="match status" value="1"/>
</dbReference>
<dbReference type="PANTHER" id="PTHR10357">
    <property type="entry name" value="ALPHA-AMYLASE FAMILY MEMBER"/>
    <property type="match status" value="1"/>
</dbReference>
<gene>
    <name evidence="2" type="ORF">GCM10011366_25580</name>
</gene>
<keyword evidence="3" id="KW-1185">Reference proteome</keyword>
<dbReference type="GO" id="GO:0030980">
    <property type="term" value="P:alpha-glucan catabolic process"/>
    <property type="evidence" value="ECO:0007669"/>
    <property type="project" value="TreeGrafter"/>
</dbReference>
<dbReference type="InterPro" id="IPR006047">
    <property type="entry name" value="GH13_cat_dom"/>
</dbReference>
<dbReference type="Gene3D" id="3.30.1590.10">
    <property type="entry name" value="Maltooligosyl trehalose synthase, domain 2"/>
    <property type="match status" value="1"/>
</dbReference>
<dbReference type="InterPro" id="IPR013797">
    <property type="entry name" value="Maltooligo_trehalose_synth_4"/>
</dbReference>
<reference evidence="2" key="2">
    <citation type="submission" date="2020-09" db="EMBL/GenBank/DDBJ databases">
        <authorList>
            <person name="Sun Q."/>
            <person name="Zhou Y."/>
        </authorList>
    </citation>
    <scope>NUCLEOTIDE SEQUENCE</scope>
    <source>
        <strain evidence="2">CGMCC 1.12160</strain>
    </source>
</reference>
<protein>
    <submittedName>
        <fullName evidence="2">Malto-oligosyltrehalose synthase</fullName>
    </submittedName>
</protein>
<reference evidence="2" key="1">
    <citation type="journal article" date="2014" name="Int. J. Syst. Evol. Microbiol.">
        <title>Complete genome sequence of Corynebacterium casei LMG S-19264T (=DSM 44701T), isolated from a smear-ripened cheese.</title>
        <authorList>
            <consortium name="US DOE Joint Genome Institute (JGI-PGF)"/>
            <person name="Walter F."/>
            <person name="Albersmeier A."/>
            <person name="Kalinowski J."/>
            <person name="Ruckert C."/>
        </authorList>
    </citation>
    <scope>NUCLEOTIDE SEQUENCE</scope>
    <source>
        <strain evidence="2">CGMCC 1.12160</strain>
    </source>
</reference>
<dbReference type="Gene3D" id="1.10.10.470">
    <property type="entry name" value="Maltooligosyl trehalose synthase, domain 4"/>
    <property type="match status" value="1"/>
</dbReference>
<dbReference type="Gene3D" id="3.20.20.80">
    <property type="entry name" value="Glycosidases"/>
    <property type="match status" value="1"/>
</dbReference>
<dbReference type="InterPro" id="IPR012767">
    <property type="entry name" value="Trehalose_TreY"/>
</dbReference>
<evidence type="ECO:0000313" key="3">
    <source>
        <dbReference type="Proteomes" id="UP000605670"/>
    </source>
</evidence>
<dbReference type="EMBL" id="BMEM01000004">
    <property type="protein sequence ID" value="GGF56607.1"/>
    <property type="molecule type" value="Genomic_DNA"/>
</dbReference>
<dbReference type="RefSeq" id="WP_188431368.1">
    <property type="nucleotide sequence ID" value="NZ_BAABKH010000014.1"/>
</dbReference>
<proteinExistence type="predicted"/>
<dbReference type="SUPFAM" id="SSF51445">
    <property type="entry name" value="(Trans)glycosidases"/>
    <property type="match status" value="1"/>
</dbReference>
<feature type="domain" description="Glycosyl hydrolase family 13 catalytic" evidence="1">
    <location>
        <begin position="12"/>
        <end position="697"/>
    </location>
</feature>
<organism evidence="2 3">
    <name type="scientific">Ornithinimicrobium tianjinense</name>
    <dbReference type="NCBI Taxonomy" id="1195761"/>
    <lineage>
        <taxon>Bacteria</taxon>
        <taxon>Bacillati</taxon>
        <taxon>Actinomycetota</taxon>
        <taxon>Actinomycetes</taxon>
        <taxon>Micrococcales</taxon>
        <taxon>Ornithinimicrobiaceae</taxon>
        <taxon>Ornithinimicrobium</taxon>
    </lineage>
</organism>
<dbReference type="AlphaFoldDB" id="A0A917F8I2"/>
<evidence type="ECO:0000313" key="2">
    <source>
        <dbReference type="EMBL" id="GGF56607.1"/>
    </source>
</evidence>
<dbReference type="GO" id="GO:0047470">
    <property type="term" value="F:(1,4)-alpha-D-glucan 1-alpha-D-glucosylmutase activity"/>
    <property type="evidence" value="ECO:0007669"/>
    <property type="project" value="TreeGrafter"/>
</dbReference>
<dbReference type="InterPro" id="IPR017853">
    <property type="entry name" value="GH"/>
</dbReference>
<dbReference type="PANTHER" id="PTHR10357:SF216">
    <property type="entry name" value="MALTOOLIGOSYL TREHALOSE SYNTHASE-RELATED"/>
    <property type="match status" value="1"/>
</dbReference>
<evidence type="ECO:0000259" key="1">
    <source>
        <dbReference type="SMART" id="SM00642"/>
    </source>
</evidence>
<dbReference type="SMART" id="SM00642">
    <property type="entry name" value="Aamy"/>
    <property type="match status" value="1"/>
</dbReference>
<dbReference type="CDD" id="cd11336">
    <property type="entry name" value="AmyAc_MTSase"/>
    <property type="match status" value="1"/>
</dbReference>
<accession>A0A917F8I2</accession>